<evidence type="ECO:0000313" key="6">
    <source>
        <dbReference type="Proteomes" id="UP000188184"/>
    </source>
</evidence>
<reference evidence="5 6" key="1">
    <citation type="submission" date="2017-02" db="EMBL/GenBank/DDBJ databases">
        <title>The complete genomic sequence of a novel cold adapted crude oil-degrading bacterium Planococcus qaidamina Y42.</title>
        <authorList>
            <person name="Yang R."/>
        </authorList>
    </citation>
    <scope>NUCLEOTIDE SEQUENCE [LARGE SCALE GENOMIC DNA]</scope>
    <source>
        <strain evidence="5 6">Y42</strain>
    </source>
</reference>
<evidence type="ECO:0000313" key="5">
    <source>
        <dbReference type="EMBL" id="AQQ51992.1"/>
    </source>
</evidence>
<evidence type="ECO:0000256" key="2">
    <source>
        <dbReference type="ARBA" id="ARBA00023125"/>
    </source>
</evidence>
<dbReference type="Pfam" id="PF01047">
    <property type="entry name" value="MarR"/>
    <property type="match status" value="1"/>
</dbReference>
<name>A0A1Q2KWE3_9BACL</name>
<sequence>MPHQLFHEIHQKARLSAKEVNEALKEYGLFSSQWGILTLLDRRGAMSQTAIWQYLNVEAPTVTRTLARLEETGWVVRKKGRDKRERMAYLTEKAKQLLPEISVQVSKLEAELTAELTEQEQQQLLLLLKKIKSGQEEKEGSDD</sequence>
<dbReference type="RefSeq" id="WP_077587863.1">
    <property type="nucleotide sequence ID" value="NZ_CP019640.1"/>
</dbReference>
<dbReference type="EMBL" id="CP019640">
    <property type="protein sequence ID" value="AQQ51992.1"/>
    <property type="molecule type" value="Genomic_DNA"/>
</dbReference>
<dbReference type="SUPFAM" id="SSF46785">
    <property type="entry name" value="Winged helix' DNA-binding domain"/>
    <property type="match status" value="1"/>
</dbReference>
<dbReference type="PROSITE" id="PS50995">
    <property type="entry name" value="HTH_MARR_2"/>
    <property type="match status" value="1"/>
</dbReference>
<keyword evidence="2" id="KW-0238">DNA-binding</keyword>
<dbReference type="PANTHER" id="PTHR42756">
    <property type="entry name" value="TRANSCRIPTIONAL REGULATOR, MARR"/>
    <property type="match status" value="1"/>
</dbReference>
<dbReference type="PRINTS" id="PR00598">
    <property type="entry name" value="HTHMARR"/>
</dbReference>
<dbReference type="Gene3D" id="1.10.10.10">
    <property type="entry name" value="Winged helix-like DNA-binding domain superfamily/Winged helix DNA-binding domain"/>
    <property type="match status" value="1"/>
</dbReference>
<organism evidence="5 6">
    <name type="scientific">Planococcus lenghuensis</name>
    <dbReference type="NCBI Taxonomy" id="2213202"/>
    <lineage>
        <taxon>Bacteria</taxon>
        <taxon>Bacillati</taxon>
        <taxon>Bacillota</taxon>
        <taxon>Bacilli</taxon>
        <taxon>Bacillales</taxon>
        <taxon>Caryophanaceae</taxon>
        <taxon>Planococcus</taxon>
    </lineage>
</organism>
<dbReference type="InterPro" id="IPR036388">
    <property type="entry name" value="WH-like_DNA-bd_sf"/>
</dbReference>
<proteinExistence type="predicted"/>
<evidence type="ECO:0000259" key="4">
    <source>
        <dbReference type="PROSITE" id="PS50995"/>
    </source>
</evidence>
<dbReference type="OrthoDB" id="1904211at2"/>
<evidence type="ECO:0000256" key="1">
    <source>
        <dbReference type="ARBA" id="ARBA00023015"/>
    </source>
</evidence>
<feature type="domain" description="HTH marR-type" evidence="4">
    <location>
        <begin position="2"/>
        <end position="133"/>
    </location>
</feature>
<dbReference type="GO" id="GO:0003700">
    <property type="term" value="F:DNA-binding transcription factor activity"/>
    <property type="evidence" value="ECO:0007669"/>
    <property type="project" value="InterPro"/>
</dbReference>
<keyword evidence="3" id="KW-0804">Transcription</keyword>
<dbReference type="GO" id="GO:0003677">
    <property type="term" value="F:DNA binding"/>
    <property type="evidence" value="ECO:0007669"/>
    <property type="project" value="UniProtKB-KW"/>
</dbReference>
<accession>A0A1Q2KWE3</accession>
<dbReference type="PANTHER" id="PTHR42756:SF1">
    <property type="entry name" value="TRANSCRIPTIONAL REPRESSOR OF EMRAB OPERON"/>
    <property type="match status" value="1"/>
</dbReference>
<protein>
    <submittedName>
        <fullName evidence="5">MarR family transcriptional regulator</fullName>
    </submittedName>
</protein>
<keyword evidence="6" id="KW-1185">Reference proteome</keyword>
<dbReference type="SMART" id="SM00347">
    <property type="entry name" value="HTH_MARR"/>
    <property type="match status" value="1"/>
</dbReference>
<dbReference type="InterPro" id="IPR036390">
    <property type="entry name" value="WH_DNA-bd_sf"/>
</dbReference>
<gene>
    <name evidence="5" type="ORF">B0X71_01865</name>
</gene>
<dbReference type="InterPro" id="IPR000835">
    <property type="entry name" value="HTH_MarR-typ"/>
</dbReference>
<evidence type="ECO:0000256" key="3">
    <source>
        <dbReference type="ARBA" id="ARBA00023163"/>
    </source>
</evidence>
<dbReference type="KEGG" id="pmar:B0X71_01865"/>
<dbReference type="Proteomes" id="UP000188184">
    <property type="component" value="Chromosome"/>
</dbReference>
<dbReference type="AlphaFoldDB" id="A0A1Q2KWE3"/>
<keyword evidence="1" id="KW-0805">Transcription regulation</keyword>